<proteinExistence type="predicted"/>
<evidence type="ECO:0000313" key="1">
    <source>
        <dbReference type="EMBL" id="UQS84520.1"/>
    </source>
</evidence>
<accession>A0ABY4PFU6</accession>
<name>A0ABY4PFU6_9LACO</name>
<gene>
    <name evidence="1" type="ORF">MOO46_04500</name>
</gene>
<keyword evidence="2" id="KW-1185">Reference proteome</keyword>
<sequence length="129" mass="15285">MRKHNQHINELSDSNLSKKDLNKKAIEYDIEDLKRMIHETQGKHQELYVARLDDENINNLISYDDYLIEFVNDYAKSFDQIRTGAKNHFHQEMTAGYFIDECIALLHRKFENHQDKNSMVTVDKDGKVI</sequence>
<dbReference type="RefSeq" id="WP_249510506.1">
    <property type="nucleotide sequence ID" value="NZ_CP093362.1"/>
</dbReference>
<dbReference type="EMBL" id="CP093362">
    <property type="protein sequence ID" value="UQS84520.1"/>
    <property type="molecule type" value="Genomic_DNA"/>
</dbReference>
<dbReference type="Proteomes" id="UP000831859">
    <property type="component" value="Chromosome"/>
</dbReference>
<evidence type="ECO:0000313" key="2">
    <source>
        <dbReference type="Proteomes" id="UP000831859"/>
    </source>
</evidence>
<reference evidence="1 2" key="1">
    <citation type="journal article" date="2022" name="Int. J. Syst. Evol. Microbiol.">
        <title>Apilactobacillus apisilvae sp. nov., Nicolia spurrieriana gen. nov. sp. nov., Bombilactobacillus folatiphilus sp. nov. and Bombilactobacillus thymidiniphilus sp. nov., four new lactic acid bacterial isolates from stingless bees Tetragonula carbonaria and Austroplebeia australis.</title>
        <authorList>
            <person name="Oliphant S.A."/>
            <person name="Watson-Haigh N.S."/>
            <person name="Sumby K.M."/>
            <person name="Gardner J."/>
            <person name="Groom S."/>
            <person name="Jiranek V."/>
        </authorList>
    </citation>
    <scope>NUCLEOTIDE SEQUENCE [LARGE SCALE GENOMIC DNA]</scope>
    <source>
        <strain evidence="1 2">SG5_A10</strain>
    </source>
</reference>
<organism evidence="1 2">
    <name type="scientific">Apilactobacillus apisilvae</name>
    <dbReference type="NCBI Taxonomy" id="2923364"/>
    <lineage>
        <taxon>Bacteria</taxon>
        <taxon>Bacillati</taxon>
        <taxon>Bacillota</taxon>
        <taxon>Bacilli</taxon>
        <taxon>Lactobacillales</taxon>
        <taxon>Lactobacillaceae</taxon>
        <taxon>Apilactobacillus</taxon>
    </lineage>
</organism>
<protein>
    <submittedName>
        <fullName evidence="1">Uncharacterized protein</fullName>
    </submittedName>
</protein>